<evidence type="ECO:0000256" key="10">
    <source>
        <dbReference type="ARBA" id="ARBA00022827"/>
    </source>
</evidence>
<sequence length="323" mass="35745">MLLTQGVTKGCIRAASAAVRHVNSWSSTTWVSCSRTHIMAGRTALIVYAHQSPTSFNSAACKVAVEALQEQGCKVLVSDLYAMNFEASATAKDITGDLKNPQDFKYGEETLEAWQEGRLSEDITAEQRKVEEAELIIFQFPLYWFSVPAILKGWIDRVLSQGFAFSLEKMYDNGIFKDKKAMLSFTTGAMECMFLPDGINGDINVTLWPLQNGVLHFCGFQVLEPQIFWSIAHTPPAVRTALLVAWRARLNGIWEEKPLSFASSALFDLSFQGGFRLTPEVKEKLNAAPHGITTGHHIGKPLPPNNQTQADTENAKTISDILT</sequence>
<dbReference type="GO" id="GO:0005737">
    <property type="term" value="C:cytoplasm"/>
    <property type="evidence" value="ECO:0007669"/>
    <property type="project" value="UniProtKB-SubCell"/>
</dbReference>
<feature type="compositionally biased region" description="Polar residues" evidence="20">
    <location>
        <begin position="305"/>
        <end position="323"/>
    </location>
</feature>
<evidence type="ECO:0000256" key="5">
    <source>
        <dbReference type="ARBA" id="ARBA00011738"/>
    </source>
</evidence>
<evidence type="ECO:0000256" key="19">
    <source>
        <dbReference type="ARBA" id="ARBA00083661"/>
    </source>
</evidence>
<dbReference type="InterPro" id="IPR029039">
    <property type="entry name" value="Flavoprotein-like_sf"/>
</dbReference>
<evidence type="ECO:0000256" key="12">
    <source>
        <dbReference type="ARBA" id="ARBA00023002"/>
    </source>
</evidence>
<comment type="similarity">
    <text evidence="4">Belongs to the NAD(P)H dehydrogenase (quinone) family.</text>
</comment>
<dbReference type="SUPFAM" id="SSF52218">
    <property type="entry name" value="Flavoproteins"/>
    <property type="match status" value="1"/>
</dbReference>
<evidence type="ECO:0000256" key="9">
    <source>
        <dbReference type="ARBA" id="ARBA00022723"/>
    </source>
</evidence>
<evidence type="ECO:0000256" key="18">
    <source>
        <dbReference type="ARBA" id="ARBA00077696"/>
    </source>
</evidence>
<protein>
    <recommendedName>
        <fullName evidence="16">Ribosyldihydronicotinamide dehydrogenase [quinone]</fullName>
        <ecNumber evidence="15">1.10.5.1</ecNumber>
    </recommendedName>
    <alternativeName>
        <fullName evidence="19">NRH dehydrogenase [quinone] 2</fullName>
    </alternativeName>
    <alternativeName>
        <fullName evidence="18">NRH:quinone oxidoreductase 2</fullName>
    </alternativeName>
    <alternativeName>
        <fullName evidence="17">Quinone reductase 2</fullName>
    </alternativeName>
</protein>
<name>A0ABD1JPQ2_9TELE</name>
<comment type="catalytic activity">
    <reaction evidence="13">
        <text>1-(beta-D-ribofuranosyl)-1,4-dihydronicotinamide + a quinone + H(+) = beta-nicotinamide D-riboside + a quinol</text>
        <dbReference type="Rhea" id="RHEA:12364"/>
        <dbReference type="ChEBI" id="CHEBI:15378"/>
        <dbReference type="ChEBI" id="CHEBI:15927"/>
        <dbReference type="ChEBI" id="CHEBI:24646"/>
        <dbReference type="ChEBI" id="CHEBI:55458"/>
        <dbReference type="ChEBI" id="CHEBI:132124"/>
        <dbReference type="EC" id="1.10.5.1"/>
    </reaction>
</comment>
<keyword evidence="9" id="KW-0479">Metal-binding</keyword>
<evidence type="ECO:0000256" key="13">
    <source>
        <dbReference type="ARBA" id="ARBA00052759"/>
    </source>
</evidence>
<comment type="cofactor">
    <cofactor evidence="1">
        <name>Zn(2+)</name>
        <dbReference type="ChEBI" id="CHEBI:29105"/>
    </cofactor>
</comment>
<keyword evidence="11" id="KW-0862">Zinc</keyword>
<evidence type="ECO:0000256" key="17">
    <source>
        <dbReference type="ARBA" id="ARBA00077622"/>
    </source>
</evidence>
<feature type="region of interest" description="Disordered" evidence="20">
    <location>
        <begin position="290"/>
        <end position="323"/>
    </location>
</feature>
<dbReference type="FunFam" id="3.40.50.360:FF:000030">
    <property type="entry name" value="ribosyldihydronicotinamide dehydrogenase [quinone]"/>
    <property type="match status" value="1"/>
</dbReference>
<dbReference type="PANTHER" id="PTHR10204:SF34">
    <property type="entry name" value="NAD(P)H DEHYDROGENASE [QUINONE] 1 ISOFORM 1"/>
    <property type="match status" value="1"/>
</dbReference>
<keyword evidence="8" id="KW-0285">Flavoprotein</keyword>
<evidence type="ECO:0000256" key="3">
    <source>
        <dbReference type="ARBA" id="ARBA00004496"/>
    </source>
</evidence>
<evidence type="ECO:0000256" key="14">
    <source>
        <dbReference type="ARBA" id="ARBA00054856"/>
    </source>
</evidence>
<reference evidence="22 23" key="1">
    <citation type="submission" date="2024-09" db="EMBL/GenBank/DDBJ databases">
        <title>A chromosome-level genome assembly of Gray's grenadier anchovy, Coilia grayii.</title>
        <authorList>
            <person name="Fu Z."/>
        </authorList>
    </citation>
    <scope>NUCLEOTIDE SEQUENCE [LARGE SCALE GENOMIC DNA]</scope>
    <source>
        <strain evidence="22">G4</strain>
        <tissue evidence="22">Muscle</tissue>
    </source>
</reference>
<evidence type="ECO:0000256" key="4">
    <source>
        <dbReference type="ARBA" id="ARBA00006252"/>
    </source>
</evidence>
<dbReference type="GO" id="GO:0001512">
    <property type="term" value="F:dihydronicotinamide riboside quinone reductase activity"/>
    <property type="evidence" value="ECO:0007669"/>
    <property type="project" value="UniProtKB-EC"/>
</dbReference>
<dbReference type="GO" id="GO:0046872">
    <property type="term" value="F:metal ion binding"/>
    <property type="evidence" value="ECO:0007669"/>
    <property type="project" value="UniProtKB-KW"/>
</dbReference>
<feature type="domain" description="Flavodoxin-like fold" evidence="21">
    <location>
        <begin position="44"/>
        <end position="242"/>
    </location>
</feature>
<evidence type="ECO:0000313" key="23">
    <source>
        <dbReference type="Proteomes" id="UP001591681"/>
    </source>
</evidence>
<evidence type="ECO:0000259" key="21">
    <source>
        <dbReference type="Pfam" id="PF02525"/>
    </source>
</evidence>
<comment type="subcellular location">
    <subcellularLocation>
        <location evidence="3">Cytoplasm</location>
    </subcellularLocation>
</comment>
<dbReference type="InterPro" id="IPR003680">
    <property type="entry name" value="Flavodoxin_fold"/>
</dbReference>
<keyword evidence="23" id="KW-1185">Reference proteome</keyword>
<evidence type="ECO:0000256" key="6">
    <source>
        <dbReference type="ARBA" id="ARBA00022490"/>
    </source>
</evidence>
<evidence type="ECO:0000313" key="22">
    <source>
        <dbReference type="EMBL" id="KAL2088461.1"/>
    </source>
</evidence>
<keyword evidence="12" id="KW-0560">Oxidoreductase</keyword>
<dbReference type="InterPro" id="IPR051545">
    <property type="entry name" value="NAD(P)H_dehydrogenase_qn"/>
</dbReference>
<evidence type="ECO:0000256" key="20">
    <source>
        <dbReference type="SAM" id="MobiDB-lite"/>
    </source>
</evidence>
<comment type="cofactor">
    <cofactor evidence="2">
        <name>FAD</name>
        <dbReference type="ChEBI" id="CHEBI:57692"/>
    </cofactor>
</comment>
<keyword evidence="7" id="KW-0597">Phosphoprotein</keyword>
<dbReference type="Proteomes" id="UP001591681">
    <property type="component" value="Unassembled WGS sequence"/>
</dbReference>
<dbReference type="AlphaFoldDB" id="A0ABD1JPQ2"/>
<dbReference type="Gene3D" id="3.40.50.360">
    <property type="match status" value="1"/>
</dbReference>
<keyword evidence="10" id="KW-0274">FAD</keyword>
<comment type="caution">
    <text evidence="22">The sequence shown here is derived from an EMBL/GenBank/DDBJ whole genome shotgun (WGS) entry which is preliminary data.</text>
</comment>
<keyword evidence="6" id="KW-0963">Cytoplasm</keyword>
<evidence type="ECO:0000256" key="11">
    <source>
        <dbReference type="ARBA" id="ARBA00022833"/>
    </source>
</evidence>
<comment type="subunit">
    <text evidence="5">Homodimer.</text>
</comment>
<evidence type="ECO:0000256" key="1">
    <source>
        <dbReference type="ARBA" id="ARBA00001947"/>
    </source>
</evidence>
<evidence type="ECO:0000256" key="2">
    <source>
        <dbReference type="ARBA" id="ARBA00001974"/>
    </source>
</evidence>
<dbReference type="EC" id="1.10.5.1" evidence="15"/>
<comment type="function">
    <text evidence="14">The enzyme apparently serves as a quinone reductase in connection with conjugation reactions of hydroquinones involved in detoxification pathways as well as in biosynthetic processes such as the vitamin K-dependent gamma-carboxylation of glutamate residues in prothrombin synthesis.</text>
</comment>
<dbReference type="PANTHER" id="PTHR10204">
    <property type="entry name" value="NAD P H OXIDOREDUCTASE-RELATED"/>
    <property type="match status" value="1"/>
</dbReference>
<gene>
    <name evidence="22" type="ORF">ACEWY4_015360</name>
</gene>
<proteinExistence type="inferred from homology"/>
<dbReference type="Pfam" id="PF02525">
    <property type="entry name" value="Flavodoxin_2"/>
    <property type="match status" value="1"/>
</dbReference>
<evidence type="ECO:0000256" key="15">
    <source>
        <dbReference type="ARBA" id="ARBA00066401"/>
    </source>
</evidence>
<evidence type="ECO:0000256" key="16">
    <source>
        <dbReference type="ARBA" id="ARBA00073982"/>
    </source>
</evidence>
<dbReference type="EMBL" id="JBHFQA010000013">
    <property type="protein sequence ID" value="KAL2088461.1"/>
    <property type="molecule type" value="Genomic_DNA"/>
</dbReference>
<evidence type="ECO:0000256" key="7">
    <source>
        <dbReference type="ARBA" id="ARBA00022553"/>
    </source>
</evidence>
<evidence type="ECO:0000256" key="8">
    <source>
        <dbReference type="ARBA" id="ARBA00022630"/>
    </source>
</evidence>
<organism evidence="22 23">
    <name type="scientific">Coilia grayii</name>
    <name type="common">Gray's grenadier anchovy</name>
    <dbReference type="NCBI Taxonomy" id="363190"/>
    <lineage>
        <taxon>Eukaryota</taxon>
        <taxon>Metazoa</taxon>
        <taxon>Chordata</taxon>
        <taxon>Craniata</taxon>
        <taxon>Vertebrata</taxon>
        <taxon>Euteleostomi</taxon>
        <taxon>Actinopterygii</taxon>
        <taxon>Neopterygii</taxon>
        <taxon>Teleostei</taxon>
        <taxon>Clupei</taxon>
        <taxon>Clupeiformes</taxon>
        <taxon>Clupeoidei</taxon>
        <taxon>Engraulidae</taxon>
        <taxon>Coilinae</taxon>
        <taxon>Coilia</taxon>
    </lineage>
</organism>
<accession>A0ABD1JPQ2</accession>